<dbReference type="EMBL" id="JACU01000010">
    <property type="protein sequence ID" value="KMS52018.1"/>
    <property type="molecule type" value="Genomic_DNA"/>
</dbReference>
<dbReference type="AlphaFoldDB" id="A0A0J7XLQ9"/>
<protein>
    <recommendedName>
        <fullName evidence="1">EthD domain-containing protein</fullName>
    </recommendedName>
</protein>
<evidence type="ECO:0000313" key="3">
    <source>
        <dbReference type="Proteomes" id="UP000052268"/>
    </source>
</evidence>
<keyword evidence="3" id="KW-1185">Reference proteome</keyword>
<reference evidence="2 3" key="1">
    <citation type="journal article" date="2015" name="G3 (Bethesda)">
        <title>Insights into Ongoing Evolution of the Hexachlorocyclohexane Catabolic Pathway from Comparative Genomics of Ten Sphingomonadaceae Strains.</title>
        <authorList>
            <person name="Pearce S.L."/>
            <person name="Oakeshott J.G."/>
            <person name="Pandey G."/>
        </authorList>
    </citation>
    <scope>NUCLEOTIDE SEQUENCE [LARGE SCALE GENOMIC DNA]</scope>
    <source>
        <strain evidence="2 3">LL02</strain>
    </source>
</reference>
<dbReference type="PATRIC" id="fig|1114963.3.peg.4206"/>
<proteinExistence type="predicted"/>
<dbReference type="SUPFAM" id="SSF54909">
    <property type="entry name" value="Dimeric alpha+beta barrel"/>
    <property type="match status" value="1"/>
</dbReference>
<accession>A0A0J7XLQ9</accession>
<dbReference type="InterPro" id="IPR009799">
    <property type="entry name" value="EthD_dom"/>
</dbReference>
<evidence type="ECO:0000313" key="2">
    <source>
        <dbReference type="EMBL" id="KMS52018.1"/>
    </source>
</evidence>
<organism evidence="2 3">
    <name type="scientific">Novosphingobium barchaimii LL02</name>
    <dbReference type="NCBI Taxonomy" id="1114963"/>
    <lineage>
        <taxon>Bacteria</taxon>
        <taxon>Pseudomonadati</taxon>
        <taxon>Pseudomonadota</taxon>
        <taxon>Alphaproteobacteria</taxon>
        <taxon>Sphingomonadales</taxon>
        <taxon>Sphingomonadaceae</taxon>
        <taxon>Novosphingobium</taxon>
    </lineage>
</organism>
<name>A0A0J7XLQ9_9SPHN</name>
<dbReference type="OrthoDB" id="6369070at2"/>
<dbReference type="RefSeq" id="WP_148649486.1">
    <property type="nucleotide sequence ID" value="NZ_KQ130457.1"/>
</dbReference>
<gene>
    <name evidence="2" type="ORF">V474_02915</name>
</gene>
<dbReference type="Gene3D" id="3.30.70.100">
    <property type="match status" value="1"/>
</dbReference>
<sequence>MQTHWRLALMFNAPGADLVPFAAALRAGVEAIRHAADGCPVRIGVADRHPDLGGKEPVVGAREAGETDGAVEVSIPNARVRDLDAICAALRPLVEEIAEGGSMQVMTGPMFHMVPVRAGGLFLSLAFRRDPGTTNAQFRQWWHDQHSGIAIPVLGEGLLAYDQVHVDHDMSRRLAGAFGVPDAEYDAYDNLTWEDRDAYLHSISDPVAMATVLADEQGRIDHASMRHALMVDIG</sequence>
<dbReference type="InterPro" id="IPR011008">
    <property type="entry name" value="Dimeric_a/b-barrel"/>
</dbReference>
<feature type="domain" description="EthD" evidence="1">
    <location>
        <begin position="131"/>
        <end position="220"/>
    </location>
</feature>
<evidence type="ECO:0000259" key="1">
    <source>
        <dbReference type="Pfam" id="PF07110"/>
    </source>
</evidence>
<dbReference type="GO" id="GO:0016491">
    <property type="term" value="F:oxidoreductase activity"/>
    <property type="evidence" value="ECO:0007669"/>
    <property type="project" value="InterPro"/>
</dbReference>
<comment type="caution">
    <text evidence="2">The sequence shown here is derived from an EMBL/GenBank/DDBJ whole genome shotgun (WGS) entry which is preliminary data.</text>
</comment>
<dbReference type="Pfam" id="PF07110">
    <property type="entry name" value="EthD"/>
    <property type="match status" value="1"/>
</dbReference>
<dbReference type="Proteomes" id="UP000052268">
    <property type="component" value="Unassembled WGS sequence"/>
</dbReference>